<feature type="non-terminal residue" evidence="3">
    <location>
        <position position="80"/>
    </location>
</feature>
<dbReference type="PANTHER" id="PTHR34978:SF3">
    <property type="entry name" value="SLR0241 PROTEIN"/>
    <property type="match status" value="1"/>
</dbReference>
<evidence type="ECO:0000313" key="4">
    <source>
        <dbReference type="Proteomes" id="UP001206878"/>
    </source>
</evidence>
<protein>
    <submittedName>
        <fullName evidence="3">M56 family metallopeptidase</fullName>
    </submittedName>
</protein>
<keyword evidence="1" id="KW-0472">Membrane</keyword>
<name>A0AAW5MV82_9ESCH</name>
<feature type="transmembrane region" description="Helical" evidence="1">
    <location>
        <begin position="6"/>
        <end position="25"/>
    </location>
</feature>
<evidence type="ECO:0000256" key="1">
    <source>
        <dbReference type="SAM" id="Phobius"/>
    </source>
</evidence>
<gene>
    <name evidence="3" type="ORF">NVV43_29525</name>
</gene>
<proteinExistence type="predicted"/>
<dbReference type="CDD" id="cd07341">
    <property type="entry name" value="M56_BlaR1_MecR1_like"/>
    <property type="match status" value="1"/>
</dbReference>
<feature type="transmembrane region" description="Helical" evidence="1">
    <location>
        <begin position="46"/>
        <end position="68"/>
    </location>
</feature>
<sequence>LVKTPLVIGYLKPIILLPFGTIASLSPDQVEAILAHELAHIYRKDYLLNMLQALIEILFFFNPAIWWMSDYVRVERENCC</sequence>
<dbReference type="EMBL" id="JANPXH010001469">
    <property type="protein sequence ID" value="MCR6679580.1"/>
    <property type="molecule type" value="Genomic_DNA"/>
</dbReference>
<reference evidence="3" key="1">
    <citation type="submission" date="2022-07" db="EMBL/GenBank/DDBJ databases">
        <title>Diversity of ethanolamine utilization by human commensal Escherichia coli.</title>
        <authorList>
            <person name="Jubelin G."/>
        </authorList>
    </citation>
    <scope>NUCLEOTIDE SEQUENCE</scope>
    <source>
        <strain evidence="3">S1</strain>
    </source>
</reference>
<dbReference type="InterPro" id="IPR052173">
    <property type="entry name" value="Beta-lactam_resp_regulator"/>
</dbReference>
<feature type="domain" description="Peptidase M56" evidence="2">
    <location>
        <begin position="2"/>
        <end position="80"/>
    </location>
</feature>
<dbReference type="Proteomes" id="UP001206878">
    <property type="component" value="Unassembled WGS sequence"/>
</dbReference>
<dbReference type="InterPro" id="IPR008756">
    <property type="entry name" value="Peptidase_M56"/>
</dbReference>
<dbReference type="Gene3D" id="3.30.2010.10">
    <property type="entry name" value="Metalloproteases ('zincins'), catalytic domain"/>
    <property type="match status" value="1"/>
</dbReference>
<keyword evidence="1" id="KW-0812">Transmembrane</keyword>
<feature type="non-terminal residue" evidence="3">
    <location>
        <position position="1"/>
    </location>
</feature>
<organism evidence="3 4">
    <name type="scientific">Escherichia marmotae</name>
    <dbReference type="NCBI Taxonomy" id="1499973"/>
    <lineage>
        <taxon>Bacteria</taxon>
        <taxon>Pseudomonadati</taxon>
        <taxon>Pseudomonadota</taxon>
        <taxon>Gammaproteobacteria</taxon>
        <taxon>Enterobacterales</taxon>
        <taxon>Enterobacteriaceae</taxon>
        <taxon>Escherichia</taxon>
    </lineage>
</organism>
<dbReference type="AlphaFoldDB" id="A0AAW5MV82"/>
<accession>A0AAW5MV82</accession>
<comment type="caution">
    <text evidence="3">The sequence shown here is derived from an EMBL/GenBank/DDBJ whole genome shotgun (WGS) entry which is preliminary data.</text>
</comment>
<evidence type="ECO:0000313" key="3">
    <source>
        <dbReference type="EMBL" id="MCR6679580.1"/>
    </source>
</evidence>
<dbReference type="PANTHER" id="PTHR34978">
    <property type="entry name" value="POSSIBLE SENSOR-TRANSDUCER PROTEIN BLAR"/>
    <property type="match status" value="1"/>
</dbReference>
<dbReference type="Pfam" id="PF05569">
    <property type="entry name" value="Peptidase_M56"/>
    <property type="match status" value="1"/>
</dbReference>
<evidence type="ECO:0000259" key="2">
    <source>
        <dbReference type="Pfam" id="PF05569"/>
    </source>
</evidence>
<keyword evidence="1" id="KW-1133">Transmembrane helix</keyword>